<dbReference type="EMBL" id="JBHSAX010000019">
    <property type="protein sequence ID" value="MFC3965286.1"/>
    <property type="molecule type" value="Genomic_DNA"/>
</dbReference>
<feature type="transmembrane region" description="Helical" evidence="1">
    <location>
        <begin position="108"/>
        <end position="129"/>
    </location>
</feature>
<keyword evidence="1" id="KW-0812">Transmembrane</keyword>
<evidence type="ECO:0000313" key="3">
    <source>
        <dbReference type="Proteomes" id="UP001595696"/>
    </source>
</evidence>
<name>A0ABV8E0G5_9NOCA</name>
<organism evidence="2 3">
    <name type="scientific">Nocardia jiangsuensis</name>
    <dbReference type="NCBI Taxonomy" id="1691563"/>
    <lineage>
        <taxon>Bacteria</taxon>
        <taxon>Bacillati</taxon>
        <taxon>Actinomycetota</taxon>
        <taxon>Actinomycetes</taxon>
        <taxon>Mycobacteriales</taxon>
        <taxon>Nocardiaceae</taxon>
        <taxon>Nocardia</taxon>
    </lineage>
</organism>
<protein>
    <submittedName>
        <fullName evidence="2">Uncharacterized protein</fullName>
    </submittedName>
</protein>
<evidence type="ECO:0000256" key="1">
    <source>
        <dbReference type="SAM" id="Phobius"/>
    </source>
</evidence>
<sequence length="133" mass="13773">MMLALRVALLAAGIALGWYGIAALLDLARPELISVAWWFGAGILLHDAVFAPLCAAAGLGARRVLPARWWAPAACGALCTVTLALLALPVLGRGGAMPDNPSVLDRAYPLGLGVALAVVWALVAAVLVLRRSR</sequence>
<gene>
    <name evidence="2" type="ORF">ACFO0B_25135</name>
</gene>
<keyword evidence="1" id="KW-0472">Membrane</keyword>
<reference evidence="3" key="1">
    <citation type="journal article" date="2019" name="Int. J. Syst. Evol. Microbiol.">
        <title>The Global Catalogue of Microorganisms (GCM) 10K type strain sequencing project: providing services to taxonomists for standard genome sequencing and annotation.</title>
        <authorList>
            <consortium name="The Broad Institute Genomics Platform"/>
            <consortium name="The Broad Institute Genome Sequencing Center for Infectious Disease"/>
            <person name="Wu L."/>
            <person name="Ma J."/>
        </authorList>
    </citation>
    <scope>NUCLEOTIDE SEQUENCE [LARGE SCALE GENOMIC DNA]</scope>
    <source>
        <strain evidence="3">CGMCC 4.7330</strain>
    </source>
</reference>
<proteinExistence type="predicted"/>
<dbReference type="Proteomes" id="UP001595696">
    <property type="component" value="Unassembled WGS sequence"/>
</dbReference>
<feature type="transmembrane region" description="Helical" evidence="1">
    <location>
        <begin position="32"/>
        <end position="57"/>
    </location>
</feature>
<evidence type="ECO:0000313" key="2">
    <source>
        <dbReference type="EMBL" id="MFC3965286.1"/>
    </source>
</evidence>
<comment type="caution">
    <text evidence="2">The sequence shown here is derived from an EMBL/GenBank/DDBJ whole genome shotgun (WGS) entry which is preliminary data.</text>
</comment>
<keyword evidence="1" id="KW-1133">Transmembrane helix</keyword>
<feature type="transmembrane region" description="Helical" evidence="1">
    <location>
        <begin position="69"/>
        <end position="88"/>
    </location>
</feature>
<accession>A0ABV8E0G5</accession>
<keyword evidence="3" id="KW-1185">Reference proteome</keyword>
<dbReference type="RefSeq" id="WP_378615034.1">
    <property type="nucleotide sequence ID" value="NZ_JBHSAX010000019.1"/>
</dbReference>